<sequence>MNVFSFGSYYPGSSPLHRMDPRAKLLLGCAFIIAALCARNAAALGVVAAFVAGFYLLSRIPLVNAAKSLAPLMFIVVVASLLNLFVVQGGAVLFEWGFIRISEAGVGSCLFIATRLVLMMMGMSLITMTTLTLDLTEAFERLLSPFARFGLPAHELGMIMGIALRFLPQFASELATIYHAQISRGAGMDGSPVKGLRMLSSLMIPLFTSAFRHAETLSAAMDARCYHGSAGRTRLHPLRFTVLDAAGVGALVAMTAGIVAANMLL</sequence>
<evidence type="ECO:0000313" key="7">
    <source>
        <dbReference type="EMBL" id="PNV68849.1"/>
    </source>
</evidence>
<dbReference type="AlphaFoldDB" id="A0A2K2UF08"/>
<dbReference type="PANTHER" id="PTHR34857">
    <property type="entry name" value="SLL0384 PROTEIN"/>
    <property type="match status" value="1"/>
</dbReference>
<comment type="caution">
    <text evidence="7">The sequence shown here is derived from an EMBL/GenBank/DDBJ whole genome shotgun (WGS) entry which is preliminary data.</text>
</comment>
<accession>A0A2K2UF08</accession>
<dbReference type="Proteomes" id="UP000236197">
    <property type="component" value="Unassembled WGS sequence"/>
</dbReference>
<comment type="subcellular location">
    <subcellularLocation>
        <location evidence="1">Membrane</location>
        <topology evidence="1">Multi-pass membrane protein</topology>
    </subcellularLocation>
</comment>
<proteinExistence type="predicted"/>
<evidence type="ECO:0000256" key="4">
    <source>
        <dbReference type="ARBA" id="ARBA00022989"/>
    </source>
</evidence>
<keyword evidence="3 6" id="KW-0812">Transmembrane</keyword>
<dbReference type="RefSeq" id="WP_103264174.1">
    <property type="nucleotide sequence ID" value="NZ_CABMLE010000001.1"/>
</dbReference>
<dbReference type="EMBL" id="PPEK01000001">
    <property type="protein sequence ID" value="PNV68849.1"/>
    <property type="molecule type" value="Genomic_DNA"/>
</dbReference>
<evidence type="ECO:0000313" key="8">
    <source>
        <dbReference type="Proteomes" id="UP000236197"/>
    </source>
</evidence>
<dbReference type="GO" id="GO:0005886">
    <property type="term" value="C:plasma membrane"/>
    <property type="evidence" value="ECO:0007669"/>
    <property type="project" value="UniProtKB-ARBA"/>
</dbReference>
<dbReference type="OrthoDB" id="92887at2"/>
<keyword evidence="8" id="KW-1185">Reference proteome</keyword>
<evidence type="ECO:0000256" key="2">
    <source>
        <dbReference type="ARBA" id="ARBA00022475"/>
    </source>
</evidence>
<feature type="transmembrane region" description="Helical" evidence="6">
    <location>
        <begin position="106"/>
        <end position="126"/>
    </location>
</feature>
<dbReference type="InterPro" id="IPR051611">
    <property type="entry name" value="ECF_transporter_component"/>
</dbReference>
<organism evidence="7 8">
    <name type="scientific">Enteroscipio rubneri</name>
    <dbReference type="NCBI Taxonomy" id="2070686"/>
    <lineage>
        <taxon>Bacteria</taxon>
        <taxon>Bacillati</taxon>
        <taxon>Actinomycetota</taxon>
        <taxon>Coriobacteriia</taxon>
        <taxon>Eggerthellales</taxon>
        <taxon>Eggerthellaceae</taxon>
        <taxon>Enteroscipio</taxon>
    </lineage>
</organism>
<protein>
    <submittedName>
        <fullName evidence="7">Energy-coupling factor transporter transmembrane protein EcfT</fullName>
    </submittedName>
</protein>
<gene>
    <name evidence="7" type="ORF">C2L71_02460</name>
</gene>
<feature type="transmembrane region" description="Helical" evidence="6">
    <location>
        <begin position="25"/>
        <end position="57"/>
    </location>
</feature>
<keyword evidence="5 6" id="KW-0472">Membrane</keyword>
<evidence type="ECO:0000256" key="3">
    <source>
        <dbReference type="ARBA" id="ARBA00022692"/>
    </source>
</evidence>
<feature type="transmembrane region" description="Helical" evidence="6">
    <location>
        <begin position="69"/>
        <end position="94"/>
    </location>
</feature>
<dbReference type="CDD" id="cd16914">
    <property type="entry name" value="EcfT"/>
    <property type="match status" value="1"/>
</dbReference>
<dbReference type="InterPro" id="IPR003339">
    <property type="entry name" value="ABC/ECF_trnsptr_transmembrane"/>
</dbReference>
<dbReference type="Pfam" id="PF02361">
    <property type="entry name" value="CbiQ"/>
    <property type="match status" value="1"/>
</dbReference>
<keyword evidence="4 6" id="KW-1133">Transmembrane helix</keyword>
<evidence type="ECO:0000256" key="1">
    <source>
        <dbReference type="ARBA" id="ARBA00004141"/>
    </source>
</evidence>
<evidence type="ECO:0000256" key="6">
    <source>
        <dbReference type="SAM" id="Phobius"/>
    </source>
</evidence>
<feature type="transmembrane region" description="Helical" evidence="6">
    <location>
        <begin position="242"/>
        <end position="264"/>
    </location>
</feature>
<name>A0A2K2UF08_9ACTN</name>
<dbReference type="PANTHER" id="PTHR34857:SF2">
    <property type="entry name" value="SLL0384 PROTEIN"/>
    <property type="match status" value="1"/>
</dbReference>
<reference evidence="8" key="1">
    <citation type="submission" date="2018-01" db="EMBL/GenBank/DDBJ databases">
        <title>Rubneribacter badeniensis gen. nov., sp. nov., and Colonibacter rubneri, gen. nov., sp. nov., WGS of new members of the Eggerthellaceae.</title>
        <authorList>
            <person name="Danylec N."/>
            <person name="Stoll D.A."/>
            <person name="Doetsch A."/>
            <person name="Kulling S.E."/>
            <person name="Huch M."/>
        </authorList>
    </citation>
    <scope>NUCLEOTIDE SEQUENCE [LARGE SCALE GENOMIC DNA]</scope>
    <source>
        <strain evidence="8">ResAG-96</strain>
    </source>
</reference>
<keyword evidence="2" id="KW-1003">Cell membrane</keyword>
<evidence type="ECO:0000256" key="5">
    <source>
        <dbReference type="ARBA" id="ARBA00023136"/>
    </source>
</evidence>